<dbReference type="Pfam" id="PF02152">
    <property type="entry name" value="FolB"/>
    <property type="match status" value="1"/>
</dbReference>
<sequence>MIIKESYITLTDLRFHAFHGVMPQERLTGNDYSVSLRIGYPVFDACLSDEVDDTLNYASVYDIVSQEMNVPSQLLERVAYRIADRLFRKFNLITVLDVKLNKLNPPFGADCYGAGIELHLINDKTEL</sequence>
<comment type="pathway">
    <text evidence="2 6">Cofactor biosynthesis; tetrahydrofolate biosynthesis; 2-amino-4-hydroxy-6-hydroxymethyl-7,8-dihydropteridine diphosphate from 7,8-dihydroneopterin triphosphate: step 3/4.</text>
</comment>
<dbReference type="PANTHER" id="PTHR42844">
    <property type="entry name" value="DIHYDRONEOPTERIN ALDOLASE 1-RELATED"/>
    <property type="match status" value="1"/>
</dbReference>
<dbReference type="InterPro" id="IPR043133">
    <property type="entry name" value="GTP-CH-I_C/QueF"/>
</dbReference>
<name>A0ABN6EMA7_9BACT</name>
<dbReference type="Gene3D" id="3.30.1130.10">
    <property type="match status" value="1"/>
</dbReference>
<evidence type="ECO:0000256" key="1">
    <source>
        <dbReference type="ARBA" id="ARBA00001353"/>
    </source>
</evidence>
<dbReference type="PANTHER" id="PTHR42844:SF1">
    <property type="entry name" value="DIHYDRONEOPTERIN ALDOLASE 1-RELATED"/>
    <property type="match status" value="1"/>
</dbReference>
<comment type="function">
    <text evidence="6">Catalyzes the conversion of 7,8-dihydroneopterin to 6-hydroxymethyl-7,8-dihydropterin.</text>
</comment>
<dbReference type="RefSeq" id="WP_207153433.1">
    <property type="nucleotide sequence ID" value="NZ_AP024484.1"/>
</dbReference>
<evidence type="ECO:0000256" key="3">
    <source>
        <dbReference type="ARBA" id="ARBA00005708"/>
    </source>
</evidence>
<dbReference type="InterPro" id="IPR006157">
    <property type="entry name" value="FolB_dom"/>
</dbReference>
<evidence type="ECO:0000256" key="5">
    <source>
        <dbReference type="ARBA" id="ARBA00023239"/>
    </source>
</evidence>
<reference evidence="8 9" key="1">
    <citation type="journal article" date="2022" name="Int. J. Syst. Evol. Microbiol.">
        <title>Prevotella herbatica sp. nov., a plant polysaccharide-decomposing anaerobic bacterium isolated from a methanogenic reactor.</title>
        <authorList>
            <person name="Uek A."/>
            <person name="Tonouchi A."/>
            <person name="Kaku N."/>
            <person name="Ueki K."/>
        </authorList>
    </citation>
    <scope>NUCLEOTIDE SEQUENCE [LARGE SCALE GENOMIC DNA]</scope>
    <source>
        <strain evidence="8 9">WR041</strain>
    </source>
</reference>
<dbReference type="NCBIfam" id="TIGR00525">
    <property type="entry name" value="folB"/>
    <property type="match status" value="1"/>
</dbReference>
<evidence type="ECO:0000259" key="7">
    <source>
        <dbReference type="SMART" id="SM00905"/>
    </source>
</evidence>
<keyword evidence="5 6" id="KW-0456">Lyase</keyword>
<dbReference type="NCBIfam" id="TIGR00526">
    <property type="entry name" value="folB_dom"/>
    <property type="match status" value="1"/>
</dbReference>
<evidence type="ECO:0000313" key="9">
    <source>
        <dbReference type="Proteomes" id="UP001319045"/>
    </source>
</evidence>
<comment type="catalytic activity">
    <reaction evidence="1 6">
        <text>7,8-dihydroneopterin = 6-hydroxymethyl-7,8-dihydropterin + glycolaldehyde</text>
        <dbReference type="Rhea" id="RHEA:10540"/>
        <dbReference type="ChEBI" id="CHEBI:17001"/>
        <dbReference type="ChEBI" id="CHEBI:17071"/>
        <dbReference type="ChEBI" id="CHEBI:44841"/>
        <dbReference type="EC" id="4.1.2.25"/>
    </reaction>
</comment>
<keyword evidence="4 6" id="KW-0289">Folate biosynthesis</keyword>
<accession>A0ABN6EMA7</accession>
<dbReference type="SMART" id="SM00905">
    <property type="entry name" value="FolB"/>
    <property type="match status" value="1"/>
</dbReference>
<organism evidence="8 9">
    <name type="scientific">Prevotella herbatica</name>
    <dbReference type="NCBI Taxonomy" id="2801997"/>
    <lineage>
        <taxon>Bacteria</taxon>
        <taxon>Pseudomonadati</taxon>
        <taxon>Bacteroidota</taxon>
        <taxon>Bacteroidia</taxon>
        <taxon>Bacteroidales</taxon>
        <taxon>Prevotellaceae</taxon>
        <taxon>Prevotella</taxon>
    </lineage>
</organism>
<dbReference type="EMBL" id="AP024484">
    <property type="protein sequence ID" value="BCS85811.1"/>
    <property type="molecule type" value="Genomic_DNA"/>
</dbReference>
<evidence type="ECO:0000256" key="4">
    <source>
        <dbReference type="ARBA" id="ARBA00022909"/>
    </source>
</evidence>
<proteinExistence type="inferred from homology"/>
<gene>
    <name evidence="8" type="ORF">prwr041_17040</name>
</gene>
<dbReference type="EC" id="4.1.2.25" evidence="6"/>
<comment type="similarity">
    <text evidence="3 6">Belongs to the DHNA family.</text>
</comment>
<evidence type="ECO:0000256" key="2">
    <source>
        <dbReference type="ARBA" id="ARBA00005013"/>
    </source>
</evidence>
<evidence type="ECO:0000256" key="6">
    <source>
        <dbReference type="RuleBase" id="RU362079"/>
    </source>
</evidence>
<protein>
    <recommendedName>
        <fullName evidence="6">7,8-dihydroneopterin aldolase</fullName>
        <ecNumber evidence="6">4.1.2.25</ecNumber>
    </recommendedName>
</protein>
<dbReference type="Proteomes" id="UP001319045">
    <property type="component" value="Chromosome"/>
</dbReference>
<keyword evidence="9" id="KW-1185">Reference proteome</keyword>
<feature type="domain" description="Dihydroneopterin aldolase/epimerase" evidence="7">
    <location>
        <begin position="8"/>
        <end position="120"/>
    </location>
</feature>
<dbReference type="InterPro" id="IPR006156">
    <property type="entry name" value="Dihydroneopterin_aldolase"/>
</dbReference>
<evidence type="ECO:0000313" key="8">
    <source>
        <dbReference type="EMBL" id="BCS85811.1"/>
    </source>
</evidence>
<dbReference type="SUPFAM" id="SSF55620">
    <property type="entry name" value="Tetrahydrobiopterin biosynthesis enzymes-like"/>
    <property type="match status" value="1"/>
</dbReference>